<accession>W6K284</accession>
<reference evidence="2 3" key="1">
    <citation type="journal article" date="2013" name="ISME J.">
        <title>A metabolic model for members of the genus Tetrasphaera involved in enhanced biological phosphorus removal.</title>
        <authorList>
            <person name="Kristiansen R."/>
            <person name="Nguyen H.T.T."/>
            <person name="Saunders A.M."/>
            <person name="Nielsen J.L."/>
            <person name="Wimmer R."/>
            <person name="Le V.Q."/>
            <person name="McIlroy S.J."/>
            <person name="Petrovski S."/>
            <person name="Seviour R.J."/>
            <person name="Calteau A."/>
            <person name="Nielsen K.L."/>
            <person name="Nielsen P.H."/>
        </authorList>
    </citation>
    <scope>NUCLEOTIDE SEQUENCE [LARGE SCALE GENOMIC DNA]</scope>
    <source>
        <strain evidence="2 3">Ben110</strain>
    </source>
</reference>
<sequence>MFGFETRRPRILFALLGFLLAWALAPGPSDAATLGASGVPRVAPAPVALPATTAEFVALQRGDIEGRRFIGDGGFGIRTRNGTLINFYGDTVVSATGNPQYPKAATQKTYMMRNNAIIHGGGRIRSATSGTRLLSLNSFVDVPAAQRIPGGTNYYWPASAATRYDATAKVDRVYVFLSHMFTSDTGTGLWNFSQVGSRLAEYTFDAKGTLTLTRLLATPMKANDPAGIKWGAGAFVDAGYLYAFGSSKIDDPWIWGNDFYLARIPVSSIGTATAWRFWTAAGWSRSATAVIPVIPNPLGLEATLAMVRDPATGALSVSYKEFTFIGSRVMRITAPALTGPWTADPEPLATLTPLVPDGYTYCGTDIPLAGSARGVIVSHGNFTPGTPLEFLGIRAVI</sequence>
<dbReference type="STRING" id="1193182.BN11_1650003"/>
<evidence type="ECO:0000313" key="2">
    <source>
        <dbReference type="EMBL" id="CCH72419.1"/>
    </source>
</evidence>
<protein>
    <recommendedName>
        <fullName evidence="4">DUF4185 domain-containing protein</fullName>
    </recommendedName>
</protein>
<dbReference type="EMBL" id="CAJA01000074">
    <property type="protein sequence ID" value="CCH72419.1"/>
    <property type="molecule type" value="Genomic_DNA"/>
</dbReference>
<keyword evidence="1" id="KW-0732">Signal</keyword>
<gene>
    <name evidence="2" type="ORF">BN11_1650003</name>
</gene>
<dbReference type="RefSeq" id="WP_048697745.1">
    <property type="nucleotide sequence ID" value="NZ_HG764815.1"/>
</dbReference>
<dbReference type="OrthoDB" id="5482597at2"/>
<evidence type="ECO:0008006" key="4">
    <source>
        <dbReference type="Google" id="ProtNLM"/>
    </source>
</evidence>
<keyword evidence="3" id="KW-1185">Reference proteome</keyword>
<feature type="chain" id="PRO_5004878806" description="DUF4185 domain-containing protein" evidence="1">
    <location>
        <begin position="32"/>
        <end position="397"/>
    </location>
</feature>
<proteinExistence type="predicted"/>
<evidence type="ECO:0000313" key="3">
    <source>
        <dbReference type="Proteomes" id="UP000035763"/>
    </source>
</evidence>
<feature type="signal peptide" evidence="1">
    <location>
        <begin position="1"/>
        <end position="31"/>
    </location>
</feature>
<evidence type="ECO:0000256" key="1">
    <source>
        <dbReference type="SAM" id="SignalP"/>
    </source>
</evidence>
<dbReference type="AlphaFoldDB" id="W6K284"/>
<comment type="caution">
    <text evidence="2">The sequence shown here is derived from an EMBL/GenBank/DDBJ whole genome shotgun (WGS) entry which is preliminary data.</text>
</comment>
<organism evidence="2 3">
    <name type="scientific">Nostocoides australiense Ben110</name>
    <dbReference type="NCBI Taxonomy" id="1193182"/>
    <lineage>
        <taxon>Bacteria</taxon>
        <taxon>Bacillati</taxon>
        <taxon>Actinomycetota</taxon>
        <taxon>Actinomycetes</taxon>
        <taxon>Micrococcales</taxon>
        <taxon>Intrasporangiaceae</taxon>
        <taxon>Nostocoides</taxon>
    </lineage>
</organism>
<dbReference type="Proteomes" id="UP000035763">
    <property type="component" value="Unassembled WGS sequence"/>
</dbReference>
<name>W6K284_9MICO</name>